<dbReference type="GO" id="GO:0140359">
    <property type="term" value="F:ABC-type transporter activity"/>
    <property type="evidence" value="ECO:0007669"/>
    <property type="project" value="InterPro"/>
</dbReference>
<proteinExistence type="inferred from homology"/>
<evidence type="ECO:0000256" key="2">
    <source>
        <dbReference type="ARBA" id="ARBA00022448"/>
    </source>
</evidence>
<gene>
    <name evidence="4" type="ORF">H8B22_04215</name>
</gene>
<feature type="transmembrane region" description="Helical" evidence="3">
    <location>
        <begin position="232"/>
        <end position="251"/>
    </location>
</feature>
<dbReference type="EMBL" id="CP060820">
    <property type="protein sequence ID" value="QNP41436.1"/>
    <property type="molecule type" value="Genomic_DNA"/>
</dbReference>
<evidence type="ECO:0000256" key="3">
    <source>
        <dbReference type="SAM" id="Phobius"/>
    </source>
</evidence>
<evidence type="ECO:0000313" key="4">
    <source>
        <dbReference type="EMBL" id="QNP41436.1"/>
    </source>
</evidence>
<organism evidence="4 5">
    <name type="scientific">Agrilutibacter terrestris</name>
    <dbReference type="NCBI Taxonomy" id="2865112"/>
    <lineage>
        <taxon>Bacteria</taxon>
        <taxon>Pseudomonadati</taxon>
        <taxon>Pseudomonadota</taxon>
        <taxon>Gammaproteobacteria</taxon>
        <taxon>Lysobacterales</taxon>
        <taxon>Lysobacteraceae</taxon>
        <taxon>Agrilutibacter</taxon>
    </lineage>
</organism>
<comment type="similarity">
    <text evidence="1">Belongs to the ABC-2 integral membrane protein family.</text>
</comment>
<accession>A0A7H0FZH0</accession>
<dbReference type="InterPro" id="IPR000412">
    <property type="entry name" value="ABC_2_transport"/>
</dbReference>
<dbReference type="AlphaFoldDB" id="A0A7H0FZH0"/>
<dbReference type="PANTHER" id="PTHR30413:SF10">
    <property type="entry name" value="CAPSULE POLYSACCHARIDE EXPORT INNER-MEMBRANE PROTEIN CTRC"/>
    <property type="match status" value="1"/>
</dbReference>
<name>A0A7H0FZH0_9GAMM</name>
<evidence type="ECO:0000256" key="1">
    <source>
        <dbReference type="ARBA" id="ARBA00007783"/>
    </source>
</evidence>
<keyword evidence="2" id="KW-0813">Transport</keyword>
<feature type="transmembrane region" description="Helical" evidence="3">
    <location>
        <begin position="37"/>
        <end position="58"/>
    </location>
</feature>
<keyword evidence="3" id="KW-1133">Transmembrane helix</keyword>
<protein>
    <submittedName>
        <fullName evidence="4">ABC transporter permease</fullName>
    </submittedName>
</protein>
<keyword evidence="3" id="KW-0472">Membrane</keyword>
<feature type="transmembrane region" description="Helical" evidence="3">
    <location>
        <begin position="143"/>
        <end position="166"/>
    </location>
</feature>
<sequence>MILLLRDMARSLREPEFWGYSSWLDIVTKYRRSRFGLVWLLLPPVIYVGGVGYFYALLSKVDPLVYMPHLALGYLLFRLLSNVITESCSVLPGHASFILDGHLRLTDFVLRTMAKALFYLAAAMPLVVVVLALSPSLQPMGLLSVPLAVAVVILNLAWISVVVALLGARFPDVGELTGSLFIFGFILTPILWKADYAPYGTPHGTFMRMNPLYHMIEIIRAPLLGEPLERLTFVYVGAMTILGWIAAAYLYRRYSRFVPVWV</sequence>
<dbReference type="RefSeq" id="WP_187712872.1">
    <property type="nucleotide sequence ID" value="NZ_CP060820.1"/>
</dbReference>
<dbReference type="GO" id="GO:0043190">
    <property type="term" value="C:ATP-binding cassette (ABC) transporter complex"/>
    <property type="evidence" value="ECO:0007669"/>
    <property type="project" value="InterPro"/>
</dbReference>
<feature type="transmembrane region" description="Helical" evidence="3">
    <location>
        <begin position="173"/>
        <end position="192"/>
    </location>
</feature>
<dbReference type="KEGG" id="lsx:H8B22_04215"/>
<keyword evidence="3" id="KW-0812">Transmembrane</keyword>
<dbReference type="Proteomes" id="UP000516018">
    <property type="component" value="Chromosome"/>
</dbReference>
<dbReference type="PRINTS" id="PR00164">
    <property type="entry name" value="ABC2TRNSPORT"/>
</dbReference>
<evidence type="ECO:0000313" key="5">
    <source>
        <dbReference type="Proteomes" id="UP000516018"/>
    </source>
</evidence>
<dbReference type="GO" id="GO:0015920">
    <property type="term" value="P:lipopolysaccharide transport"/>
    <property type="evidence" value="ECO:0007669"/>
    <property type="project" value="TreeGrafter"/>
</dbReference>
<reference evidence="4 5" key="1">
    <citation type="submission" date="2020-08" db="EMBL/GenBank/DDBJ databases">
        <title>Lysobacter sp. II4 sp. nov., isolated from soil.</title>
        <authorList>
            <person name="Woo C.Y."/>
            <person name="Kim J."/>
        </authorList>
    </citation>
    <scope>NUCLEOTIDE SEQUENCE [LARGE SCALE GENOMIC DNA]</scope>
    <source>
        <strain evidence="4 5">II4</strain>
    </source>
</reference>
<dbReference type="PANTHER" id="PTHR30413">
    <property type="entry name" value="INNER MEMBRANE TRANSPORT PERMEASE"/>
    <property type="match status" value="1"/>
</dbReference>
<feature type="transmembrane region" description="Helical" evidence="3">
    <location>
        <begin position="116"/>
        <end position="137"/>
    </location>
</feature>
<keyword evidence="5" id="KW-1185">Reference proteome</keyword>